<sequence>LYILLLVKEEASSVRHPNTEPLKATISPNWNTITEYYIRCGCQAFRHHLEAIIASN</sequence>
<protein>
    <submittedName>
        <fullName evidence="1">Uncharacterized protein</fullName>
    </submittedName>
</protein>
<reference evidence="1" key="1">
    <citation type="submission" date="2014-05" db="EMBL/GenBank/DDBJ databases">
        <authorList>
            <person name="Chronopoulou M."/>
        </authorList>
    </citation>
    <scope>NUCLEOTIDE SEQUENCE</scope>
    <source>
        <tissue evidence="1">Whole organism</tissue>
    </source>
</reference>
<accession>A0A0K2T4H0</accession>
<organism evidence="1">
    <name type="scientific">Lepeophtheirus salmonis</name>
    <name type="common">Salmon louse</name>
    <name type="synonym">Caligus salmonis</name>
    <dbReference type="NCBI Taxonomy" id="72036"/>
    <lineage>
        <taxon>Eukaryota</taxon>
        <taxon>Metazoa</taxon>
        <taxon>Ecdysozoa</taxon>
        <taxon>Arthropoda</taxon>
        <taxon>Crustacea</taxon>
        <taxon>Multicrustacea</taxon>
        <taxon>Hexanauplia</taxon>
        <taxon>Copepoda</taxon>
        <taxon>Siphonostomatoida</taxon>
        <taxon>Caligidae</taxon>
        <taxon>Lepeophtheirus</taxon>
    </lineage>
</organism>
<evidence type="ECO:0000313" key="1">
    <source>
        <dbReference type="EMBL" id="CDW20482.1"/>
    </source>
</evidence>
<name>A0A0K2T4H0_LEPSM</name>
<dbReference type="EMBL" id="HACA01003122">
    <property type="protein sequence ID" value="CDW20483.1"/>
    <property type="molecule type" value="Transcribed_RNA"/>
</dbReference>
<dbReference type="EMBL" id="HACA01003121">
    <property type="protein sequence ID" value="CDW20482.1"/>
    <property type="molecule type" value="Transcribed_RNA"/>
</dbReference>
<proteinExistence type="predicted"/>
<dbReference type="AlphaFoldDB" id="A0A0K2T4H0"/>
<feature type="non-terminal residue" evidence="1">
    <location>
        <position position="1"/>
    </location>
</feature>